<feature type="compositionally biased region" description="Basic residues" evidence="4">
    <location>
        <begin position="21"/>
        <end position="31"/>
    </location>
</feature>
<dbReference type="InterPro" id="IPR029028">
    <property type="entry name" value="Alpha/beta_knot_MTases"/>
</dbReference>
<keyword evidence="3" id="KW-0808">Transferase</keyword>
<feature type="domain" description="RNA 2-O ribose methyltransferase substrate binding" evidence="5">
    <location>
        <begin position="197"/>
        <end position="273"/>
    </location>
</feature>
<reference evidence="6 7" key="1">
    <citation type="submission" date="2019-06" db="EMBL/GenBank/DDBJ databases">
        <title>A hidden player of endosymbiotic evolution: DNA virus triggered massive gene transfer.</title>
        <authorList>
            <person name="Matsuo M."/>
            <person name="Katahata A."/>
            <person name="Tachikawa M."/>
            <person name="Minakuchi Y."/>
            <person name="Noguchi H."/>
            <person name="Toyoda A."/>
            <person name="Fujiyama A."/>
            <person name="Suzuki Y."/>
            <person name="Satoh S."/>
            <person name="Nakayama T."/>
            <person name="Kamikawa R."/>
            <person name="Nomura M."/>
            <person name="Inagaki Y."/>
            <person name="Ishida K."/>
            <person name="Obokata J."/>
        </authorList>
    </citation>
    <scope>NUCLEOTIDE SEQUENCE [LARGE SCALE GENOMIC DNA]</scope>
    <source>
        <strain evidence="6 7">MYN1</strain>
    </source>
</reference>
<dbReference type="InterPro" id="IPR029064">
    <property type="entry name" value="Ribosomal_eL30-like_sf"/>
</dbReference>
<dbReference type="AlphaFoldDB" id="A0A5K7W049"/>
<proteinExistence type="inferred from homology"/>
<feature type="region of interest" description="Disordered" evidence="4">
    <location>
        <begin position="1"/>
        <end position="36"/>
    </location>
</feature>
<feature type="region of interest" description="Disordered" evidence="4">
    <location>
        <begin position="149"/>
        <end position="195"/>
    </location>
</feature>
<name>A0A5K7W049_9EUKA</name>
<accession>A0A5K7W049</accession>
<feature type="compositionally biased region" description="Basic and acidic residues" evidence="4">
    <location>
        <begin position="1"/>
        <end position="20"/>
    </location>
</feature>
<geneLocation type="organellar chromatophore" evidence="6"/>
<dbReference type="Gene3D" id="3.30.1330.30">
    <property type="match status" value="1"/>
</dbReference>
<protein>
    <submittedName>
        <fullName evidence="6">TrmH family tRNA_rRNA methyltransferase YacO</fullName>
    </submittedName>
</protein>
<dbReference type="NCBIfam" id="TIGR00186">
    <property type="entry name" value="rRNA_methyl_3"/>
    <property type="match status" value="1"/>
</dbReference>
<dbReference type="EMBL" id="LC490351">
    <property type="protein sequence ID" value="BBL86000.1"/>
    <property type="molecule type" value="Genomic_DNA"/>
</dbReference>
<evidence type="ECO:0000256" key="1">
    <source>
        <dbReference type="ARBA" id="ARBA00007228"/>
    </source>
</evidence>
<comment type="similarity">
    <text evidence="1">Belongs to the class IV-like SAM-binding methyltransferase superfamily. RNA methyltransferase TrmH family.</text>
</comment>
<evidence type="ECO:0000259" key="5">
    <source>
        <dbReference type="SMART" id="SM00967"/>
    </source>
</evidence>
<keyword evidence="7" id="KW-1185">Reference proteome</keyword>
<dbReference type="GO" id="GO:0006396">
    <property type="term" value="P:RNA processing"/>
    <property type="evidence" value="ECO:0007669"/>
    <property type="project" value="InterPro"/>
</dbReference>
<dbReference type="GO" id="GO:0008173">
    <property type="term" value="F:RNA methyltransferase activity"/>
    <property type="evidence" value="ECO:0007669"/>
    <property type="project" value="InterPro"/>
</dbReference>
<organism evidence="6 7">
    <name type="scientific">Paulinella micropora</name>
    <dbReference type="NCBI Taxonomy" id="1928728"/>
    <lineage>
        <taxon>Eukaryota</taxon>
        <taxon>Sar</taxon>
        <taxon>Rhizaria</taxon>
        <taxon>Cercozoa</taxon>
        <taxon>Imbricatea</taxon>
        <taxon>Silicofilosea</taxon>
        <taxon>Euglyphida</taxon>
        <taxon>Paulinellidae</taxon>
        <taxon>Paulinella</taxon>
    </lineage>
</organism>
<evidence type="ECO:0000256" key="2">
    <source>
        <dbReference type="ARBA" id="ARBA00022603"/>
    </source>
</evidence>
<dbReference type="FunFam" id="3.40.1280.10:FF:000008">
    <property type="entry name" value="Group 3 RNA methyltransferase TrmH"/>
    <property type="match status" value="1"/>
</dbReference>
<sequence>MSIMKDQKFQDPDSDSDYRVSHLKKARKKIKEGKNNTVKLNRHQNSDFSRFNKQVRATNNVIRSDEPALQDQSTSGDSKEFYIRNNKQKPGNFSNIKRSHIVKQNFIKYSRDYDLRHDDKKGTVHSLSNRQLYRSREEKNGRLLKSSVYDFEKGPKPSNGLASKVNPKNSSRNKGNPSPLQISNNNVNPSADSETDLVWGRHSAQAILESGRPIHRIWCTSELKSSSKFLQLLKKTKKSNVLVEEVTWARLSQLTGGGVHQGIALQIAAVEALDLDKLIEACYQLEERPLLMAVEGLTDPHNLGAIIRSAEALGAHGLILPQRRNAGLTGSVAKVAAGALEHLPVARVINLNRSLGTLKEKGYRIIGLAEEGDINLMEADLTGPLVVVTGSEGSGLSLLTRRHCDQLVRIPLRGITPSLNAAVASALMLYEIARRSWMQGLGSQSPAPKLLRPRIKSNNIIKTKKMLLANGENTSSLPQIEELQKVSRKTNNERSKLFGNLKEDGNFNPRDTKLVNFENQKQAPNIVSPLPYYLSPNSEL</sequence>
<gene>
    <name evidence="6" type="primary">MYN1_Chr_185</name>
    <name evidence="6" type="ORF">PMYN1_Chma188</name>
</gene>
<feature type="region of interest" description="Disordered" evidence="4">
    <location>
        <begin position="63"/>
        <end position="97"/>
    </location>
</feature>
<dbReference type="SUPFAM" id="SSF75217">
    <property type="entry name" value="alpha/beta knot"/>
    <property type="match status" value="1"/>
</dbReference>
<dbReference type="CDD" id="cd18103">
    <property type="entry name" value="SpoU-like_RlmB"/>
    <property type="match status" value="1"/>
</dbReference>
<dbReference type="Proteomes" id="UP000503178">
    <property type="component" value="Chromatophore Pltd"/>
</dbReference>
<keyword evidence="6" id="KW-0934">Plastid</keyword>
<dbReference type="GO" id="GO:0005829">
    <property type="term" value="C:cytosol"/>
    <property type="evidence" value="ECO:0007669"/>
    <property type="project" value="TreeGrafter"/>
</dbReference>
<dbReference type="Pfam" id="PF08032">
    <property type="entry name" value="SpoU_sub_bind"/>
    <property type="match status" value="1"/>
</dbReference>
<evidence type="ECO:0000313" key="7">
    <source>
        <dbReference type="Proteomes" id="UP000503178"/>
    </source>
</evidence>
<dbReference type="InterPro" id="IPR004441">
    <property type="entry name" value="rRNA_MeTrfase_TrmH"/>
</dbReference>
<dbReference type="SUPFAM" id="SSF55315">
    <property type="entry name" value="L30e-like"/>
    <property type="match status" value="1"/>
</dbReference>
<feature type="compositionally biased region" description="Polar residues" evidence="4">
    <location>
        <begin position="166"/>
        <end position="192"/>
    </location>
</feature>
<dbReference type="Pfam" id="PF00588">
    <property type="entry name" value="SpoU_methylase"/>
    <property type="match status" value="1"/>
</dbReference>
<dbReference type="SMART" id="SM00967">
    <property type="entry name" value="SpoU_sub_bind"/>
    <property type="match status" value="1"/>
</dbReference>
<dbReference type="InterPro" id="IPR013123">
    <property type="entry name" value="SpoU_subst-bd"/>
</dbReference>
<evidence type="ECO:0000256" key="4">
    <source>
        <dbReference type="SAM" id="MobiDB-lite"/>
    </source>
</evidence>
<dbReference type="GO" id="GO:0032259">
    <property type="term" value="P:methylation"/>
    <property type="evidence" value="ECO:0007669"/>
    <property type="project" value="UniProtKB-KW"/>
</dbReference>
<dbReference type="PANTHER" id="PTHR46429:SF1">
    <property type="entry name" value="23S RRNA (GUANOSINE-2'-O-)-METHYLTRANSFERASE RLMB"/>
    <property type="match status" value="1"/>
</dbReference>
<dbReference type="Gene3D" id="3.40.1280.10">
    <property type="match status" value="1"/>
</dbReference>
<dbReference type="InterPro" id="IPR001537">
    <property type="entry name" value="SpoU_MeTrfase"/>
</dbReference>
<evidence type="ECO:0000313" key="6">
    <source>
        <dbReference type="EMBL" id="BBL86000.1"/>
    </source>
</evidence>
<evidence type="ECO:0000256" key="3">
    <source>
        <dbReference type="ARBA" id="ARBA00022679"/>
    </source>
</evidence>
<dbReference type="PANTHER" id="PTHR46429">
    <property type="entry name" value="23S RRNA (GUANOSINE-2'-O-)-METHYLTRANSFERASE RLMB"/>
    <property type="match status" value="1"/>
</dbReference>
<dbReference type="GO" id="GO:0003723">
    <property type="term" value="F:RNA binding"/>
    <property type="evidence" value="ECO:0007669"/>
    <property type="project" value="InterPro"/>
</dbReference>
<keyword evidence="2 6" id="KW-0489">Methyltransferase</keyword>
<dbReference type="InterPro" id="IPR029026">
    <property type="entry name" value="tRNA_m1G_MTases_N"/>
</dbReference>